<dbReference type="SUPFAM" id="SSF52266">
    <property type="entry name" value="SGNH hydrolase"/>
    <property type="match status" value="1"/>
</dbReference>
<accession>A0A6J6Z813</accession>
<gene>
    <name evidence="1" type="ORF">UFOPK3162_00250</name>
</gene>
<proteinExistence type="predicted"/>
<sequence>MTTSKETLVEKSNQNEVPPLGYSFALNLYSKYNYSFNKSYISNLSTPELLAKKRRDGTHIYGINYLEDQKALNPINISATYNYGMNDFSTTKNLLSEMEAFIKFYSQKTQIVLFLTPYLYQEEPSNVNYSLIQEIEEKYIKIANDLNVEIIGSFDSRKLNCNMADFYDGFHAKPSCLTKLPINWSD</sequence>
<name>A0A6J6Z813_9ZZZZ</name>
<organism evidence="1">
    <name type="scientific">freshwater metagenome</name>
    <dbReference type="NCBI Taxonomy" id="449393"/>
    <lineage>
        <taxon>unclassified sequences</taxon>
        <taxon>metagenomes</taxon>
        <taxon>ecological metagenomes</taxon>
    </lineage>
</organism>
<reference evidence="1" key="1">
    <citation type="submission" date="2020-05" db="EMBL/GenBank/DDBJ databases">
        <authorList>
            <person name="Chiriac C."/>
            <person name="Salcher M."/>
            <person name="Ghai R."/>
            <person name="Kavagutti S V."/>
        </authorList>
    </citation>
    <scope>NUCLEOTIDE SEQUENCE</scope>
</reference>
<evidence type="ECO:0000313" key="1">
    <source>
        <dbReference type="EMBL" id="CAB4816875.1"/>
    </source>
</evidence>
<dbReference type="AlphaFoldDB" id="A0A6J6Z813"/>
<protein>
    <submittedName>
        <fullName evidence="1">Unannotated protein</fullName>
    </submittedName>
</protein>
<dbReference type="EMBL" id="CAFABB010000026">
    <property type="protein sequence ID" value="CAB4816875.1"/>
    <property type="molecule type" value="Genomic_DNA"/>
</dbReference>